<evidence type="ECO:0000259" key="8">
    <source>
        <dbReference type="Pfam" id="PF06429"/>
    </source>
</evidence>
<keyword evidence="10" id="KW-0282">Flagellum</keyword>
<dbReference type="NCBIfam" id="TIGR03506">
    <property type="entry name" value="FlgEFG_subfam"/>
    <property type="match status" value="1"/>
</dbReference>
<feature type="domain" description="Flagellar hook protein FlgE/F/G-like D1" evidence="9">
    <location>
        <begin position="85"/>
        <end position="145"/>
    </location>
</feature>
<dbReference type="Pfam" id="PF00460">
    <property type="entry name" value="Flg_bb_rod"/>
    <property type="match status" value="1"/>
</dbReference>
<evidence type="ECO:0000256" key="1">
    <source>
        <dbReference type="ARBA" id="ARBA00004117"/>
    </source>
</evidence>
<evidence type="ECO:0000256" key="3">
    <source>
        <dbReference type="ARBA" id="ARBA00023143"/>
    </source>
</evidence>
<evidence type="ECO:0000256" key="6">
    <source>
        <dbReference type="RuleBase" id="RU362116"/>
    </source>
</evidence>
<keyword evidence="10" id="KW-0969">Cilium</keyword>
<dbReference type="Pfam" id="PF22692">
    <property type="entry name" value="LlgE_F_G_D1"/>
    <property type="match status" value="1"/>
</dbReference>
<keyword evidence="10" id="KW-0966">Cell projection</keyword>
<dbReference type="EMBL" id="CBSV010000227">
    <property type="protein sequence ID" value="CDH03114.1"/>
    <property type="molecule type" value="Genomic_DNA"/>
</dbReference>
<dbReference type="RefSeq" id="WP_038221914.1">
    <property type="nucleotide sequence ID" value="NZ_CAWLWD010000050.1"/>
</dbReference>
<feature type="domain" description="Flagellar basal-body/hook protein C-terminal" evidence="8">
    <location>
        <begin position="203"/>
        <end position="247"/>
    </location>
</feature>
<dbReference type="NCBIfam" id="NF009280">
    <property type="entry name" value="PRK12640.1"/>
    <property type="match status" value="1"/>
</dbReference>
<reference evidence="10" key="1">
    <citation type="submission" date="2013-07" db="EMBL/GenBank/DDBJ databases">
        <title>Sub-species coevolution in mutualistic symbiosis.</title>
        <authorList>
            <person name="Murfin K."/>
            <person name="Klassen J."/>
            <person name="Lee M."/>
            <person name="Forst S."/>
            <person name="Stock P."/>
            <person name="Goodrich-Blair H."/>
        </authorList>
    </citation>
    <scope>NUCLEOTIDE SEQUENCE [LARGE SCALE GENOMIC DNA]</scope>
    <source>
        <strain evidence="10">Feltiae Moldova</strain>
    </source>
</reference>
<evidence type="ECO:0000259" key="9">
    <source>
        <dbReference type="Pfam" id="PF22692"/>
    </source>
</evidence>
<dbReference type="InterPro" id="IPR053967">
    <property type="entry name" value="LlgE_F_G-like_D1"/>
</dbReference>
<dbReference type="InterPro" id="IPR001444">
    <property type="entry name" value="Flag_bb_rod_N"/>
</dbReference>
<dbReference type="HOGENOM" id="CLU_013687_1_0_6"/>
<keyword evidence="3 6" id="KW-0975">Bacterial flagellum</keyword>
<evidence type="ECO:0000259" key="7">
    <source>
        <dbReference type="Pfam" id="PF00460"/>
    </source>
</evidence>
<dbReference type="PANTHER" id="PTHR30435:SF18">
    <property type="entry name" value="FLAGELLAR BASAL-BODY ROD PROTEIN FLGF"/>
    <property type="match status" value="1"/>
</dbReference>
<organism evidence="10">
    <name type="scientific">Xenorhabdus bovienii str. feltiae Moldova</name>
    <dbReference type="NCBI Taxonomy" id="1398200"/>
    <lineage>
        <taxon>Bacteria</taxon>
        <taxon>Pseudomonadati</taxon>
        <taxon>Pseudomonadota</taxon>
        <taxon>Gammaproteobacteria</taxon>
        <taxon>Enterobacterales</taxon>
        <taxon>Morganellaceae</taxon>
        <taxon>Xenorhabdus</taxon>
    </lineage>
</organism>
<accession>A0A077NX55</accession>
<gene>
    <name evidence="10" type="primary">flgF</name>
    <name evidence="10" type="ORF">XBFM1_550011</name>
</gene>
<dbReference type="AlphaFoldDB" id="A0A077NX55"/>
<evidence type="ECO:0000313" key="10">
    <source>
        <dbReference type="EMBL" id="CDH03114.1"/>
    </source>
</evidence>
<dbReference type="Pfam" id="PF06429">
    <property type="entry name" value="Flg_bbr_C"/>
    <property type="match status" value="1"/>
</dbReference>
<proteinExistence type="inferred from homology"/>
<comment type="subunit">
    <text evidence="4 6">The basal body constitutes a major portion of the flagellar organelle and consists of five rings (E,L,P,S, and M) mounted on a central rod. The rod consists of about 26 subunits of FlgG in the distal portion, and FlgB, FlgC and FlgF are thought to build up the proximal portion of the rod with about 6 subunits each.</text>
</comment>
<dbReference type="GO" id="GO:0030694">
    <property type="term" value="C:bacterial-type flagellum basal body, rod"/>
    <property type="evidence" value="ECO:0007669"/>
    <property type="project" value="UniProtKB-UniRule"/>
</dbReference>
<evidence type="ECO:0000256" key="2">
    <source>
        <dbReference type="ARBA" id="ARBA00009677"/>
    </source>
</evidence>
<dbReference type="Proteomes" id="UP000028487">
    <property type="component" value="Unassembled WGS sequence"/>
</dbReference>
<evidence type="ECO:0000256" key="5">
    <source>
        <dbReference type="ARBA" id="ARBA00040228"/>
    </source>
</evidence>
<feature type="domain" description="Flagellar basal body rod protein N-terminal" evidence="7">
    <location>
        <begin position="5"/>
        <end position="35"/>
    </location>
</feature>
<dbReference type="GO" id="GO:0071978">
    <property type="term" value="P:bacterial-type flagellum-dependent swarming motility"/>
    <property type="evidence" value="ECO:0007669"/>
    <property type="project" value="TreeGrafter"/>
</dbReference>
<name>A0A077NX55_XENBV</name>
<evidence type="ECO:0000256" key="4">
    <source>
        <dbReference type="ARBA" id="ARBA00038560"/>
    </source>
</evidence>
<comment type="similarity">
    <text evidence="2 6">Belongs to the flagella basal body rod proteins family.</text>
</comment>
<dbReference type="InterPro" id="IPR010930">
    <property type="entry name" value="Flg_bb/hook_C_dom"/>
</dbReference>
<comment type="subcellular location">
    <subcellularLocation>
        <location evidence="1 6">Bacterial flagellum basal body</location>
    </subcellularLocation>
</comment>
<dbReference type="PANTHER" id="PTHR30435">
    <property type="entry name" value="FLAGELLAR PROTEIN"/>
    <property type="match status" value="1"/>
</dbReference>
<protein>
    <recommendedName>
        <fullName evidence="5 6">Flagellar basal-body rod protein FlgF</fullName>
    </recommendedName>
</protein>
<dbReference type="InterPro" id="IPR020013">
    <property type="entry name" value="Flagellar_FlgE/F/G"/>
</dbReference>
<dbReference type="InterPro" id="IPR037925">
    <property type="entry name" value="FlgE/F/G-like"/>
</dbReference>
<dbReference type="SUPFAM" id="SSF117143">
    <property type="entry name" value="Flagellar hook protein flgE"/>
    <property type="match status" value="1"/>
</dbReference>
<sequence length="251" mass="26557">MDHVIYTAMGAARQTLEHQAVTANNLANATTPGFKAQLAALRSVPIEGETLPTRTLTVASTPGMDSRQGPMNYTSRPLDVAVGQGGFLAVQLDDGTEAYTRNGGIQMSPEGQLTVQGRMLMGENGPIDVPPQAELTIAADGAISALIASDPPTLLGQIGKLKIVKLEAGQVVRGDDGLFHLTPQAREQQGNELAASTEVKIMPGVLEGSNVNPVESMVNMIATARRFEMQMKVIHSSDENAQRANQILAMS</sequence>
<comment type="caution">
    <text evidence="10">The sequence shown here is derived from an EMBL/GenBank/DDBJ whole genome shotgun (WGS) entry which is preliminary data.</text>
</comment>